<evidence type="ECO:0000259" key="7">
    <source>
        <dbReference type="PROSITE" id="PS50109"/>
    </source>
</evidence>
<dbReference type="PROSITE" id="PS50112">
    <property type="entry name" value="PAS"/>
    <property type="match status" value="1"/>
</dbReference>
<keyword evidence="5" id="KW-0902">Two-component regulatory system</keyword>
<evidence type="ECO:0000256" key="1">
    <source>
        <dbReference type="ARBA" id="ARBA00000085"/>
    </source>
</evidence>
<evidence type="ECO:0000313" key="11">
    <source>
        <dbReference type="Proteomes" id="UP001604335"/>
    </source>
</evidence>
<reference evidence="11" key="1">
    <citation type="journal article" date="2024" name="Algal Res.">
        <title>Biochemical, toxicological and genomic investigation of a high-biomass producing Limnothrix strain isolated from Italian shallow drinking water reservoir.</title>
        <authorList>
            <person name="Simonazzi M."/>
            <person name="Shishido T.K."/>
            <person name="Delbaje E."/>
            <person name="Wahlsten M."/>
            <person name="Fewer D.P."/>
            <person name="Sivonen K."/>
            <person name="Pezzolesi L."/>
            <person name="Pistocchi R."/>
        </authorList>
    </citation>
    <scope>NUCLEOTIDE SEQUENCE [LARGE SCALE GENOMIC DNA]</scope>
    <source>
        <strain evidence="11">LRLZ20PSL1</strain>
    </source>
</reference>
<dbReference type="InterPro" id="IPR004358">
    <property type="entry name" value="Sig_transdc_His_kin-like_C"/>
</dbReference>
<dbReference type="Pfam" id="PF02518">
    <property type="entry name" value="HATPase_c"/>
    <property type="match status" value="1"/>
</dbReference>
<keyword evidence="4" id="KW-0808">Transferase</keyword>
<dbReference type="Proteomes" id="UP001604335">
    <property type="component" value="Unassembled WGS sequence"/>
</dbReference>
<accession>A0ABW7C724</accession>
<dbReference type="PROSITE" id="PS50113">
    <property type="entry name" value="PAC"/>
    <property type="match status" value="1"/>
</dbReference>
<protein>
    <recommendedName>
        <fullName evidence="2">histidine kinase</fullName>
        <ecNumber evidence="2">2.7.13.3</ecNumber>
    </recommendedName>
</protein>
<dbReference type="InterPro" id="IPR000014">
    <property type="entry name" value="PAS"/>
</dbReference>
<keyword evidence="4" id="KW-0418">Kinase</keyword>
<evidence type="ECO:0000256" key="5">
    <source>
        <dbReference type="ARBA" id="ARBA00023012"/>
    </source>
</evidence>
<dbReference type="InterPro" id="IPR003661">
    <property type="entry name" value="HisK_dim/P_dom"/>
</dbReference>
<dbReference type="Gene3D" id="3.30.565.10">
    <property type="entry name" value="Histidine kinase-like ATPase, C-terminal domain"/>
    <property type="match status" value="1"/>
</dbReference>
<evidence type="ECO:0000256" key="3">
    <source>
        <dbReference type="ARBA" id="ARBA00022553"/>
    </source>
</evidence>
<dbReference type="PANTHER" id="PTHR43065:SF50">
    <property type="entry name" value="HISTIDINE KINASE"/>
    <property type="match status" value="1"/>
</dbReference>
<dbReference type="InterPro" id="IPR036097">
    <property type="entry name" value="HisK_dim/P_sf"/>
</dbReference>
<feature type="domain" description="PAS" evidence="8">
    <location>
        <begin position="58"/>
        <end position="89"/>
    </location>
</feature>
<dbReference type="SUPFAM" id="SSF55874">
    <property type="entry name" value="ATPase domain of HSP90 chaperone/DNA topoisomerase II/histidine kinase"/>
    <property type="match status" value="1"/>
</dbReference>
<evidence type="ECO:0000256" key="4">
    <source>
        <dbReference type="ARBA" id="ARBA00022777"/>
    </source>
</evidence>
<keyword evidence="10" id="KW-0067">ATP-binding</keyword>
<comment type="catalytic activity">
    <reaction evidence="1">
        <text>ATP + protein L-histidine = ADP + protein N-phospho-L-histidine.</text>
        <dbReference type="EC" id="2.7.13.3"/>
    </reaction>
</comment>
<dbReference type="InterPro" id="IPR036890">
    <property type="entry name" value="HATPase_C_sf"/>
</dbReference>
<dbReference type="InterPro" id="IPR001610">
    <property type="entry name" value="PAC"/>
</dbReference>
<feature type="domain" description="Histidine kinase" evidence="7">
    <location>
        <begin position="209"/>
        <end position="472"/>
    </location>
</feature>
<dbReference type="GO" id="GO:0005524">
    <property type="term" value="F:ATP binding"/>
    <property type="evidence" value="ECO:0007669"/>
    <property type="project" value="UniProtKB-KW"/>
</dbReference>
<dbReference type="SUPFAM" id="SSF47384">
    <property type="entry name" value="Homodimeric domain of signal transducing histidine kinase"/>
    <property type="match status" value="1"/>
</dbReference>
<dbReference type="SUPFAM" id="SSF55785">
    <property type="entry name" value="PYP-like sensor domain (PAS domain)"/>
    <property type="match status" value="1"/>
</dbReference>
<sequence>MITNNNAANNATAFNINANAFHDLQNTNSLGGKAEGDDKTFDAWLGDWEYAIDRTAIVAITDHKGQIIYANDYFCKLSKYELSELMGQNHRILNSGHHSAEFFTELWQTISRGKIWRGEIKNRAKDGSEYWVYTIIVPIVSQRGKPVRYLSVRTDITDRKRIEEALQASELALRQRNEELQKALADLKAAQAQIVQQEKMSSLGQMVAGVAHEINNPLNFIAANISPAQTYTKELVQLVELYRKSYPQPTPEIATKIEEIDLDFMKSDLLDILNSMKLGTHRICGIVKSLRTFSRLDEAELKLANLHDGLDSALTILGHRLKAHDDRPEIQVLRQYGSLPNVMCYSGNMNQVFMNILVNAVDAIEDYHQQLKRGLMHPRSGDAIPYSIQVSTRLCDQNWVEVQITDSGLGMNSKTMEHIFDPFFTTKPIGKGTGLGLSVSYQIIVDRHQGELICTSEPGEGSTFLIRIPVTPPPGSFTS</sequence>
<dbReference type="PANTHER" id="PTHR43065">
    <property type="entry name" value="SENSOR HISTIDINE KINASE"/>
    <property type="match status" value="1"/>
</dbReference>
<evidence type="ECO:0000313" key="10">
    <source>
        <dbReference type="EMBL" id="MFG3816989.1"/>
    </source>
</evidence>
<proteinExistence type="predicted"/>
<evidence type="ECO:0000256" key="6">
    <source>
        <dbReference type="SAM" id="Coils"/>
    </source>
</evidence>
<dbReference type="Pfam" id="PF13426">
    <property type="entry name" value="PAS_9"/>
    <property type="match status" value="1"/>
</dbReference>
<dbReference type="NCBIfam" id="TIGR00229">
    <property type="entry name" value="sensory_box"/>
    <property type="match status" value="1"/>
</dbReference>
<keyword evidence="10" id="KW-0547">Nucleotide-binding</keyword>
<dbReference type="CDD" id="cd00130">
    <property type="entry name" value="PAS"/>
    <property type="match status" value="1"/>
</dbReference>
<keyword evidence="6" id="KW-0175">Coiled coil</keyword>
<dbReference type="PRINTS" id="PR00344">
    <property type="entry name" value="BCTRLSENSOR"/>
</dbReference>
<dbReference type="InterPro" id="IPR005467">
    <property type="entry name" value="His_kinase_dom"/>
</dbReference>
<comment type="caution">
    <text evidence="10">The sequence shown here is derived from an EMBL/GenBank/DDBJ whole genome shotgun (WGS) entry which is preliminary data.</text>
</comment>
<keyword evidence="11" id="KW-1185">Reference proteome</keyword>
<dbReference type="EMBL" id="JAZAQF010000028">
    <property type="protein sequence ID" value="MFG3816989.1"/>
    <property type="molecule type" value="Genomic_DNA"/>
</dbReference>
<dbReference type="CDD" id="cd00082">
    <property type="entry name" value="HisKA"/>
    <property type="match status" value="1"/>
</dbReference>
<dbReference type="SMART" id="SM00387">
    <property type="entry name" value="HATPase_c"/>
    <property type="match status" value="1"/>
</dbReference>
<dbReference type="PROSITE" id="PS50109">
    <property type="entry name" value="HIS_KIN"/>
    <property type="match status" value="1"/>
</dbReference>
<organism evidence="10 11">
    <name type="scientific">Limnothrix redekei LRLZ20PSL1</name>
    <dbReference type="NCBI Taxonomy" id="3112953"/>
    <lineage>
        <taxon>Bacteria</taxon>
        <taxon>Bacillati</taxon>
        <taxon>Cyanobacteriota</taxon>
        <taxon>Cyanophyceae</taxon>
        <taxon>Pseudanabaenales</taxon>
        <taxon>Pseudanabaenaceae</taxon>
        <taxon>Limnothrix</taxon>
    </lineage>
</organism>
<gene>
    <name evidence="10" type="ORF">VPK24_05020</name>
</gene>
<feature type="coiled-coil region" evidence="6">
    <location>
        <begin position="159"/>
        <end position="200"/>
    </location>
</feature>
<dbReference type="InterPro" id="IPR035965">
    <property type="entry name" value="PAS-like_dom_sf"/>
</dbReference>
<keyword evidence="3" id="KW-0597">Phosphoprotein</keyword>
<dbReference type="EC" id="2.7.13.3" evidence="2"/>
<dbReference type="InterPro" id="IPR000700">
    <property type="entry name" value="PAS-assoc_C"/>
</dbReference>
<evidence type="ECO:0000259" key="8">
    <source>
        <dbReference type="PROSITE" id="PS50112"/>
    </source>
</evidence>
<dbReference type="InterPro" id="IPR003594">
    <property type="entry name" value="HATPase_dom"/>
</dbReference>
<dbReference type="RefSeq" id="WP_393011009.1">
    <property type="nucleotide sequence ID" value="NZ_JAZAQF010000028.1"/>
</dbReference>
<feature type="domain" description="PAC" evidence="9">
    <location>
        <begin position="116"/>
        <end position="168"/>
    </location>
</feature>
<dbReference type="SMART" id="SM00086">
    <property type="entry name" value="PAC"/>
    <property type="match status" value="1"/>
</dbReference>
<evidence type="ECO:0000259" key="9">
    <source>
        <dbReference type="PROSITE" id="PS50113"/>
    </source>
</evidence>
<name>A0ABW7C724_9CYAN</name>
<dbReference type="Gene3D" id="3.30.450.20">
    <property type="entry name" value="PAS domain"/>
    <property type="match status" value="1"/>
</dbReference>
<evidence type="ECO:0000256" key="2">
    <source>
        <dbReference type="ARBA" id="ARBA00012438"/>
    </source>
</evidence>
<dbReference type="Gene3D" id="1.10.287.130">
    <property type="match status" value="1"/>
</dbReference>